<dbReference type="AlphaFoldDB" id="A0AAD4NZT5"/>
<dbReference type="GO" id="GO:0090575">
    <property type="term" value="C:RNA polymerase II transcription regulator complex"/>
    <property type="evidence" value="ECO:0007669"/>
    <property type="project" value="TreeGrafter"/>
</dbReference>
<dbReference type="EMBL" id="SDAM02002131">
    <property type="protein sequence ID" value="KAH6821304.1"/>
    <property type="molecule type" value="Genomic_DNA"/>
</dbReference>
<dbReference type="Gene3D" id="4.10.280.10">
    <property type="entry name" value="Helix-loop-helix DNA-binding domain"/>
    <property type="match status" value="1"/>
</dbReference>
<comment type="caution">
    <text evidence="6">The sequence shown here is derived from an EMBL/GenBank/DDBJ whole genome shotgun (WGS) entry which is preliminary data.</text>
</comment>
<keyword evidence="3" id="KW-0804">Transcription</keyword>
<keyword evidence="4" id="KW-0539">Nucleus</keyword>
<keyword evidence="5" id="KW-0175">Coiled coil</keyword>
<evidence type="ECO:0000256" key="3">
    <source>
        <dbReference type="ARBA" id="ARBA00023163"/>
    </source>
</evidence>
<keyword evidence="2" id="KW-0805">Transcription regulation</keyword>
<dbReference type="GO" id="GO:0000981">
    <property type="term" value="F:DNA-binding transcription factor activity, RNA polymerase II-specific"/>
    <property type="evidence" value="ECO:0007669"/>
    <property type="project" value="TreeGrafter"/>
</dbReference>
<protein>
    <recommendedName>
        <fullName evidence="8">BHLH domain-containing protein</fullName>
    </recommendedName>
</protein>
<dbReference type="Proteomes" id="UP001190926">
    <property type="component" value="Unassembled WGS sequence"/>
</dbReference>
<comment type="subcellular location">
    <subcellularLocation>
        <location evidence="1">Nucleus</location>
    </subcellularLocation>
</comment>
<sequence>MKQGETSLKNKLERKTVEKNRRIRMKSLGFKLVSIIPDHHLRQPKEFLSHLDQIDEAAAYIKILREKIEEMKRRKAQLLINSGATNCVPNNVVGLKSPILTVKELGSDLEVVLISGLINNNFMISEVISIIQQEAAEVLTVNISRIGDNIFHTLHAQVKISRVGVDTSRISDRIQELFVSSTSL</sequence>
<dbReference type="SUPFAM" id="SSF47459">
    <property type="entry name" value="HLH, helix-loop-helix DNA-binding domain"/>
    <property type="match status" value="1"/>
</dbReference>
<evidence type="ECO:0000256" key="5">
    <source>
        <dbReference type="SAM" id="Coils"/>
    </source>
</evidence>
<proteinExistence type="predicted"/>
<dbReference type="GO" id="GO:0046983">
    <property type="term" value="F:protein dimerization activity"/>
    <property type="evidence" value="ECO:0007669"/>
    <property type="project" value="InterPro"/>
</dbReference>
<evidence type="ECO:0000256" key="4">
    <source>
        <dbReference type="ARBA" id="ARBA00023242"/>
    </source>
</evidence>
<dbReference type="PANTHER" id="PTHR13935">
    <property type="entry name" value="ACHAETE-SCUTE TRANSCRIPTION FACTOR-RELATED"/>
    <property type="match status" value="1"/>
</dbReference>
<dbReference type="InterPro" id="IPR036638">
    <property type="entry name" value="HLH_DNA-bd_sf"/>
</dbReference>
<evidence type="ECO:0000313" key="7">
    <source>
        <dbReference type="Proteomes" id="UP001190926"/>
    </source>
</evidence>
<evidence type="ECO:0000313" key="6">
    <source>
        <dbReference type="EMBL" id="KAH6821304.1"/>
    </source>
</evidence>
<name>A0AAD4NZT5_PERFH</name>
<evidence type="ECO:0008006" key="8">
    <source>
        <dbReference type="Google" id="ProtNLM"/>
    </source>
</evidence>
<evidence type="ECO:0000256" key="2">
    <source>
        <dbReference type="ARBA" id="ARBA00023015"/>
    </source>
</evidence>
<keyword evidence="7" id="KW-1185">Reference proteome</keyword>
<evidence type="ECO:0000256" key="1">
    <source>
        <dbReference type="ARBA" id="ARBA00004123"/>
    </source>
</evidence>
<dbReference type="GO" id="GO:0000977">
    <property type="term" value="F:RNA polymerase II transcription regulatory region sequence-specific DNA binding"/>
    <property type="evidence" value="ECO:0007669"/>
    <property type="project" value="TreeGrafter"/>
</dbReference>
<gene>
    <name evidence="6" type="ORF">C2S53_000794</name>
</gene>
<reference evidence="6 7" key="1">
    <citation type="journal article" date="2021" name="Nat. Commun.">
        <title>Incipient diploidization of the medicinal plant Perilla within 10,000 years.</title>
        <authorList>
            <person name="Zhang Y."/>
            <person name="Shen Q."/>
            <person name="Leng L."/>
            <person name="Zhang D."/>
            <person name="Chen S."/>
            <person name="Shi Y."/>
            <person name="Ning Z."/>
            <person name="Chen S."/>
        </authorList>
    </citation>
    <scope>NUCLEOTIDE SEQUENCE [LARGE SCALE GENOMIC DNA]</scope>
    <source>
        <strain evidence="7">cv. PC099</strain>
    </source>
</reference>
<feature type="coiled-coil region" evidence="5">
    <location>
        <begin position="54"/>
        <end position="81"/>
    </location>
</feature>
<accession>A0AAD4NZT5</accession>
<dbReference type="PANTHER" id="PTHR13935:SF46">
    <property type="entry name" value="TRANSCRIPTION FACTOR BHLH167-RELATED"/>
    <property type="match status" value="1"/>
</dbReference>
<organism evidence="6 7">
    <name type="scientific">Perilla frutescens var. hirtella</name>
    <name type="common">Perilla citriodora</name>
    <name type="synonym">Perilla setoyensis</name>
    <dbReference type="NCBI Taxonomy" id="608512"/>
    <lineage>
        <taxon>Eukaryota</taxon>
        <taxon>Viridiplantae</taxon>
        <taxon>Streptophyta</taxon>
        <taxon>Embryophyta</taxon>
        <taxon>Tracheophyta</taxon>
        <taxon>Spermatophyta</taxon>
        <taxon>Magnoliopsida</taxon>
        <taxon>eudicotyledons</taxon>
        <taxon>Gunneridae</taxon>
        <taxon>Pentapetalae</taxon>
        <taxon>asterids</taxon>
        <taxon>lamiids</taxon>
        <taxon>Lamiales</taxon>
        <taxon>Lamiaceae</taxon>
        <taxon>Nepetoideae</taxon>
        <taxon>Elsholtzieae</taxon>
        <taxon>Perilla</taxon>
    </lineage>
</organism>
<dbReference type="InterPro" id="IPR015660">
    <property type="entry name" value="MASH1/Ascl1a-like"/>
</dbReference>